<evidence type="ECO:0000313" key="3">
    <source>
        <dbReference type="EMBL" id="KAH9644328.1"/>
    </source>
</evidence>
<evidence type="ECO:0000256" key="1">
    <source>
        <dbReference type="SAM" id="MobiDB-lite"/>
    </source>
</evidence>
<feature type="domain" description="PiggyBac transposable element-derived protein" evidence="2">
    <location>
        <begin position="5"/>
        <end position="89"/>
    </location>
</feature>
<gene>
    <name evidence="3" type="ORF">HF086_003113</name>
</gene>
<protein>
    <recommendedName>
        <fullName evidence="2">PiggyBac transposable element-derived protein domain-containing protein</fullName>
    </recommendedName>
</protein>
<evidence type="ECO:0000313" key="4">
    <source>
        <dbReference type="Proteomes" id="UP000814243"/>
    </source>
</evidence>
<dbReference type="EMBL" id="JACEFF010000089">
    <property type="protein sequence ID" value="KAH9644328.1"/>
    <property type="molecule type" value="Genomic_DNA"/>
</dbReference>
<accession>A0A922SP96</accession>
<dbReference type="AlphaFoldDB" id="A0A922SP96"/>
<evidence type="ECO:0000259" key="2">
    <source>
        <dbReference type="Pfam" id="PF13843"/>
    </source>
</evidence>
<organism evidence="3 4">
    <name type="scientific">Spodoptera exigua</name>
    <name type="common">Beet armyworm</name>
    <name type="synonym">Noctua fulgens</name>
    <dbReference type="NCBI Taxonomy" id="7107"/>
    <lineage>
        <taxon>Eukaryota</taxon>
        <taxon>Metazoa</taxon>
        <taxon>Ecdysozoa</taxon>
        <taxon>Arthropoda</taxon>
        <taxon>Hexapoda</taxon>
        <taxon>Insecta</taxon>
        <taxon>Pterygota</taxon>
        <taxon>Neoptera</taxon>
        <taxon>Endopterygota</taxon>
        <taxon>Lepidoptera</taxon>
        <taxon>Glossata</taxon>
        <taxon>Ditrysia</taxon>
        <taxon>Noctuoidea</taxon>
        <taxon>Noctuidae</taxon>
        <taxon>Amphipyrinae</taxon>
        <taxon>Spodoptera</taxon>
    </lineage>
</organism>
<proteinExistence type="predicted"/>
<sequence>MAEFKKLKKGERDVKYAPNIMALKWHDKKDVYMITTMHKDQMGPTEKIDRSTGLPKMKPECVIDYNEHMGIVDLNDMMLSSLQSIRKKSSDSVGDNSLSDESFTSADNADDSTLVLDESENSDSSVASTSSVVKRLPARERNPPKSIVGKCKQHCFNNDCNLLTVRDELWL</sequence>
<feature type="region of interest" description="Disordered" evidence="1">
    <location>
        <begin position="116"/>
        <end position="144"/>
    </location>
</feature>
<dbReference type="Proteomes" id="UP000814243">
    <property type="component" value="Unassembled WGS sequence"/>
</dbReference>
<comment type="caution">
    <text evidence="3">The sequence shown here is derived from an EMBL/GenBank/DDBJ whole genome shotgun (WGS) entry which is preliminary data.</text>
</comment>
<name>A0A922SP96_SPOEX</name>
<feature type="compositionally biased region" description="Low complexity" evidence="1">
    <location>
        <begin position="122"/>
        <end position="133"/>
    </location>
</feature>
<dbReference type="Pfam" id="PF13843">
    <property type="entry name" value="DDE_Tnp_1_7"/>
    <property type="match status" value="1"/>
</dbReference>
<dbReference type="InterPro" id="IPR029526">
    <property type="entry name" value="PGBD"/>
</dbReference>
<reference evidence="3" key="1">
    <citation type="journal article" date="2021" name="G3 (Bethesda)">
        <title>Genome and transcriptome analysis of the beet armyworm Spodoptera exigua reveals targets for pest control. .</title>
        <authorList>
            <person name="Simon S."/>
            <person name="Breeschoten T."/>
            <person name="Jansen H.J."/>
            <person name="Dirks R.P."/>
            <person name="Schranz M.E."/>
            <person name="Ros V.I.D."/>
        </authorList>
    </citation>
    <scope>NUCLEOTIDE SEQUENCE</scope>
    <source>
        <strain evidence="3">TB_SE_WUR_2020</strain>
    </source>
</reference>